<accession>A0A6C0K587</accession>
<reference evidence="2" key="1">
    <citation type="journal article" date="2020" name="Nature">
        <title>Giant virus diversity and host interactions through global metagenomics.</title>
        <authorList>
            <person name="Schulz F."/>
            <person name="Roux S."/>
            <person name="Paez-Espino D."/>
            <person name="Jungbluth S."/>
            <person name="Walsh D.A."/>
            <person name="Denef V.J."/>
            <person name="McMahon K.D."/>
            <person name="Konstantinidis K.T."/>
            <person name="Eloe-Fadrosh E.A."/>
            <person name="Kyrpides N.C."/>
            <person name="Woyke T."/>
        </authorList>
    </citation>
    <scope>NUCLEOTIDE SEQUENCE</scope>
    <source>
        <strain evidence="2">GVMAG-S-1101165-84</strain>
    </source>
</reference>
<feature type="transmembrane region" description="Helical" evidence="1">
    <location>
        <begin position="187"/>
        <end position="206"/>
    </location>
</feature>
<evidence type="ECO:0000256" key="1">
    <source>
        <dbReference type="SAM" id="Phobius"/>
    </source>
</evidence>
<proteinExistence type="predicted"/>
<dbReference type="EMBL" id="MN740783">
    <property type="protein sequence ID" value="QHU11408.1"/>
    <property type="molecule type" value="Genomic_DNA"/>
</dbReference>
<dbReference type="AlphaFoldDB" id="A0A6C0K587"/>
<evidence type="ECO:0000313" key="2">
    <source>
        <dbReference type="EMBL" id="QHU11408.1"/>
    </source>
</evidence>
<protein>
    <submittedName>
        <fullName evidence="2">Uncharacterized protein</fullName>
    </submittedName>
</protein>
<name>A0A6C0K587_9ZZZZ</name>
<organism evidence="2">
    <name type="scientific">viral metagenome</name>
    <dbReference type="NCBI Taxonomy" id="1070528"/>
    <lineage>
        <taxon>unclassified sequences</taxon>
        <taxon>metagenomes</taxon>
        <taxon>organismal metagenomes</taxon>
    </lineage>
</organism>
<keyword evidence="1" id="KW-0812">Transmembrane</keyword>
<keyword evidence="1" id="KW-0472">Membrane</keyword>
<keyword evidence="1" id="KW-1133">Transmembrane helix</keyword>
<sequence>MALCPTAIPSYGLSDYQSAAYPGGIVAAISSSAERNSTTKRLTTAACTAILLAVPKSNTTAFVNDITSEYCYFNGLCVSAIQAFVTISTSPTVNQNQVEVYSTVILNLLGKLVDIGTVVGYYNATITPPNADINRLTLSIKAMLEGVEDRLEIVSQTAKAGATGTNETLYKEMEKYSRQKAAYTNNLLGLYSFLNITALGLLIYIYKAM</sequence>